<evidence type="ECO:0000313" key="1">
    <source>
        <dbReference type="EMBL" id="MBK1877968.1"/>
    </source>
</evidence>
<gene>
    <name evidence="1" type="ORF">JIN87_13910</name>
</gene>
<dbReference type="AlphaFoldDB" id="A0A934S2Q4"/>
<keyword evidence="2" id="KW-1185">Reference proteome</keyword>
<reference evidence="1" key="1">
    <citation type="submission" date="2021-01" db="EMBL/GenBank/DDBJ databases">
        <title>Modified the classification status of verrucomicrobia.</title>
        <authorList>
            <person name="Feng X."/>
        </authorList>
    </citation>
    <scope>NUCLEOTIDE SEQUENCE</scope>
    <source>
        <strain evidence="1">KCTC 13126</strain>
    </source>
</reference>
<organism evidence="1 2">
    <name type="scientific">Pelagicoccus mobilis</name>
    <dbReference type="NCBI Taxonomy" id="415221"/>
    <lineage>
        <taxon>Bacteria</taxon>
        <taxon>Pseudomonadati</taxon>
        <taxon>Verrucomicrobiota</taxon>
        <taxon>Opitutia</taxon>
        <taxon>Puniceicoccales</taxon>
        <taxon>Pelagicoccaceae</taxon>
        <taxon>Pelagicoccus</taxon>
    </lineage>
</organism>
<dbReference type="EMBL" id="JAENIL010000024">
    <property type="protein sequence ID" value="MBK1877968.1"/>
    <property type="molecule type" value="Genomic_DNA"/>
</dbReference>
<dbReference type="RefSeq" id="WP_200356181.1">
    <property type="nucleotide sequence ID" value="NZ_JAENIL010000024.1"/>
</dbReference>
<accession>A0A934S2Q4</accession>
<dbReference type="Proteomes" id="UP000617628">
    <property type="component" value="Unassembled WGS sequence"/>
</dbReference>
<dbReference type="InterPro" id="IPR029470">
    <property type="entry name" value="PDDEXK_4"/>
</dbReference>
<dbReference type="Pfam" id="PF14281">
    <property type="entry name" value="PDDEXK_4"/>
    <property type="match status" value="1"/>
</dbReference>
<proteinExistence type="predicted"/>
<comment type="caution">
    <text evidence="1">The sequence shown here is derived from an EMBL/GenBank/DDBJ whole genome shotgun (WGS) entry which is preliminary data.</text>
</comment>
<evidence type="ECO:0000313" key="2">
    <source>
        <dbReference type="Proteomes" id="UP000617628"/>
    </source>
</evidence>
<protein>
    <submittedName>
        <fullName evidence="1">PD-(D/E)XK nuclease family protein</fullName>
    </submittedName>
</protein>
<sequence length="412" mass="47410">MDTAESDYAAINDLVVNCPELAQLEEKLGGFNVFQVLKFEYGEIRHSNMLAWLLDPSESHGLDDLFLKKWLMRTLHELPEFGMSSLSPIDVDSWTLLNVEVRREWFHIDLLLVLEHASGEQWVVAIENKVKSTQHSNQLTRYREIVEKHFPRASQKLYLFLTKDPETPEDSAYLPSSYDQVHRALSEAIKSKGSSIGEEPAMLIRNYLTLLEEKFMNDSEVARIAQKIYQQHKRALDVIFEHRPDNLKLVSDELQRLLRENASELGIIPTASSRSYLRFVPSSWDVPQNTNGTAWGNCERTVLFEINLRGKSPYLLVIAGDAPKSWVEPIWEKTAKPPFNPGRRKKVMPKRWVTLHVHTKRLKLSEESLESTQDAVERIYKWIKDALVDKGMKEVISILAEEMKTLEVGSAV</sequence>
<name>A0A934S2Q4_9BACT</name>